<dbReference type="InterPro" id="IPR022385">
    <property type="entry name" value="Rhs_assc_core"/>
</dbReference>
<comment type="caution">
    <text evidence="1">The sequence shown here is derived from an EMBL/GenBank/DDBJ whole genome shotgun (WGS) entry which is preliminary data.</text>
</comment>
<dbReference type="EMBL" id="LSTU01000041">
    <property type="protein sequence ID" value="OAH47959.1"/>
    <property type="molecule type" value="Genomic_DNA"/>
</dbReference>
<evidence type="ECO:0000313" key="1">
    <source>
        <dbReference type="EMBL" id="OAH47959.1"/>
    </source>
</evidence>
<dbReference type="AlphaFoldDB" id="A0AAP7FL88"/>
<gene>
    <name evidence="1" type="ORF">AYJ70_06125</name>
</gene>
<organism evidence="1 2">
    <name type="scientific">Pseudomonas monteilii</name>
    <dbReference type="NCBI Taxonomy" id="76759"/>
    <lineage>
        <taxon>Bacteria</taxon>
        <taxon>Pseudomonadati</taxon>
        <taxon>Pseudomonadota</taxon>
        <taxon>Gammaproteobacteria</taxon>
        <taxon>Pseudomonadales</taxon>
        <taxon>Pseudomonadaceae</taxon>
        <taxon>Pseudomonas</taxon>
    </lineage>
</organism>
<dbReference type="Gene3D" id="2.180.10.10">
    <property type="entry name" value="RHS repeat-associated core"/>
    <property type="match status" value="1"/>
</dbReference>
<evidence type="ECO:0000313" key="2">
    <source>
        <dbReference type="Proteomes" id="UP000077242"/>
    </source>
</evidence>
<dbReference type="NCBIfam" id="TIGR03696">
    <property type="entry name" value="Rhs_assc_core"/>
    <property type="match status" value="1"/>
</dbReference>
<sequence length="264" mass="28794">MAANQQIIFSVYGHAPGNNLMPVAFKGERLDPLSCSYLLGMGYRSYSPVLMRFASPDVDSPFDRGGLNPYAFVLGDPVNYSDPDGHGIGVFIQPQLKIVRPYTTFGKPRRDNKHLKDIVVTSGREFGQSEYTMDVIFGHGDGTKVGGLTPTALKEQLKANNAPLSKGPIHLIACMAGATAATHGDGFPKVAYGQQFANIMKRPVTTYTEPVIFDLGLNPSLTMIDLELQESSYLFSNPVTFYPDKRGKESGSGLLRRLVSNLRA</sequence>
<reference evidence="2" key="1">
    <citation type="submission" date="2016-02" db="EMBL/GenBank/DDBJ databases">
        <title>Dietzia cinnamea strain CD11_5 genome sequencing and assembly.</title>
        <authorList>
            <person name="Kaur G."/>
            <person name="Nair G.R."/>
            <person name="Mayilraj S."/>
        </authorList>
    </citation>
    <scope>NUCLEOTIDE SEQUENCE [LARGE SCALE GENOMIC DNA]</scope>
    <source>
        <strain evidence="2">CD10_2</strain>
    </source>
</reference>
<proteinExistence type="predicted"/>
<accession>A0AAP7FL88</accession>
<evidence type="ECO:0008006" key="3">
    <source>
        <dbReference type="Google" id="ProtNLM"/>
    </source>
</evidence>
<dbReference type="Proteomes" id="UP000077242">
    <property type="component" value="Unassembled WGS sequence"/>
</dbReference>
<name>A0AAP7FL88_9PSED</name>
<protein>
    <recommendedName>
        <fullName evidence="3">RHS repeat-associated core domain-containing protein</fullName>
    </recommendedName>
</protein>